<dbReference type="InterPro" id="IPR037171">
    <property type="entry name" value="NagB/RpiA_transferase-like"/>
</dbReference>
<dbReference type="Pfam" id="PF01182">
    <property type="entry name" value="Glucosamine_iso"/>
    <property type="match status" value="1"/>
</dbReference>
<dbReference type="InterPro" id="IPR052960">
    <property type="entry name" value="GlcN6P_deaminase-like"/>
</dbReference>
<dbReference type="SUPFAM" id="SSF100950">
    <property type="entry name" value="NagB/RpiA/CoA transferase-like"/>
    <property type="match status" value="1"/>
</dbReference>
<dbReference type="PANTHER" id="PTHR42892:SF1">
    <property type="entry name" value="GLUCOSAMINE-6-PHOSPHATE ISOMERASE"/>
    <property type="match status" value="1"/>
</dbReference>
<reference evidence="2 3" key="1">
    <citation type="submission" date="2016-09" db="EMBL/GenBank/DDBJ databases">
        <authorList>
            <person name="Capua I."/>
            <person name="De Benedictis P."/>
            <person name="Joannis T."/>
            <person name="Lombin L.H."/>
            <person name="Cattoli G."/>
        </authorList>
    </citation>
    <scope>NUCLEOTIDE SEQUENCE [LARGE SCALE GENOMIC DNA]</scope>
    <source>
        <strain evidence="2 3">LMG 25899</strain>
    </source>
</reference>
<dbReference type="GO" id="GO:0006044">
    <property type="term" value="P:N-acetylglucosamine metabolic process"/>
    <property type="evidence" value="ECO:0007669"/>
    <property type="project" value="InterPro"/>
</dbReference>
<evidence type="ECO:0000259" key="1">
    <source>
        <dbReference type="Pfam" id="PF01182"/>
    </source>
</evidence>
<organism evidence="2 3">
    <name type="scientific">Enterococcus rivorum</name>
    <dbReference type="NCBI Taxonomy" id="762845"/>
    <lineage>
        <taxon>Bacteria</taxon>
        <taxon>Bacillati</taxon>
        <taxon>Bacillota</taxon>
        <taxon>Bacilli</taxon>
        <taxon>Lactobacillales</taxon>
        <taxon>Enterococcaceae</taxon>
        <taxon>Enterococcus</taxon>
    </lineage>
</organism>
<dbReference type="NCBIfam" id="NF009022">
    <property type="entry name" value="PRK12358.1"/>
    <property type="match status" value="1"/>
</dbReference>
<proteinExistence type="predicted"/>
<feature type="domain" description="Glucosamine/galactosamine-6-phosphate isomerase" evidence="1">
    <location>
        <begin position="23"/>
        <end position="218"/>
    </location>
</feature>
<dbReference type="InterPro" id="IPR018321">
    <property type="entry name" value="Glucosamine6P_isomerase_CS"/>
</dbReference>
<dbReference type="GO" id="GO:0005975">
    <property type="term" value="P:carbohydrate metabolic process"/>
    <property type="evidence" value="ECO:0007669"/>
    <property type="project" value="InterPro"/>
</dbReference>
<keyword evidence="3" id="KW-1185">Reference proteome</keyword>
<dbReference type="OrthoDB" id="9810967at2"/>
<dbReference type="InterPro" id="IPR006148">
    <property type="entry name" value="Glc/Gal-6P_isomerase"/>
</dbReference>
<accession>A0A1E5KSB3</accession>
<dbReference type="RefSeq" id="WP_069700293.1">
    <property type="nucleotide sequence ID" value="NZ_JAGGMA010000001.1"/>
</dbReference>
<comment type="caution">
    <text evidence="2">The sequence shown here is derived from an EMBL/GenBank/DDBJ whole genome shotgun (WGS) entry which is preliminary data.</text>
</comment>
<sequence length="235" mass="26467">MKLIVVKDFEEMSRVSSEIVLGVMHRNERVNIAPTTGTTPVGLYKIIVERIKNKSYFNHVHYYNFDETPFRVSKKEGRIITNLRQMFLTPANIQEKNIHPLDQSNFMTRDQELAEFGGLDLVILGLGEDGHFCCNFPGYAKFSQKTVEIPLQGKLYELYKGVFAEEKEIPEALITMGPSAILASKKLLLMVSGKAKAEICKQALFGEIKEDVPGSILRTHPDITIVVDEDAASLF</sequence>
<evidence type="ECO:0000313" key="3">
    <source>
        <dbReference type="Proteomes" id="UP000095256"/>
    </source>
</evidence>
<gene>
    <name evidence="2" type="ORF">BCR26_07175</name>
</gene>
<evidence type="ECO:0000313" key="2">
    <source>
        <dbReference type="EMBL" id="OEH80775.1"/>
    </source>
</evidence>
<dbReference type="Gene3D" id="3.40.50.1360">
    <property type="match status" value="1"/>
</dbReference>
<dbReference type="AlphaFoldDB" id="A0A1E5KSB3"/>
<dbReference type="PANTHER" id="PTHR42892">
    <property type="entry name" value="GLUCOSAMINE-6-PHOSPHATE DEAMINASE-LIKE PROTEIN BT_0258-RELATED"/>
    <property type="match status" value="1"/>
</dbReference>
<dbReference type="PROSITE" id="PS01161">
    <property type="entry name" value="GLC_GALNAC_ISOMERASE"/>
    <property type="match status" value="1"/>
</dbReference>
<name>A0A1E5KSB3_9ENTE</name>
<dbReference type="STRING" id="762845.BCR26_07175"/>
<dbReference type="Proteomes" id="UP000095256">
    <property type="component" value="Unassembled WGS sequence"/>
</dbReference>
<dbReference type="EMBL" id="MIEK01000081">
    <property type="protein sequence ID" value="OEH80775.1"/>
    <property type="molecule type" value="Genomic_DNA"/>
</dbReference>
<dbReference type="GO" id="GO:0004342">
    <property type="term" value="F:glucosamine-6-phosphate deaminase activity"/>
    <property type="evidence" value="ECO:0007669"/>
    <property type="project" value="InterPro"/>
</dbReference>
<protein>
    <submittedName>
        <fullName evidence="2">6-phosphogluconolactonase</fullName>
    </submittedName>
</protein>